<dbReference type="AlphaFoldDB" id="A0A2G1W7W3"/>
<evidence type="ECO:0008006" key="3">
    <source>
        <dbReference type="Google" id="ProtNLM"/>
    </source>
</evidence>
<reference evidence="1 2" key="1">
    <citation type="submission" date="2017-06" db="EMBL/GenBank/DDBJ databases">
        <title>Description of Rhodopirellula bahusiensis sp. nov.</title>
        <authorList>
            <person name="Kizina J."/>
            <person name="Harder J."/>
        </authorList>
    </citation>
    <scope>NUCLEOTIDE SEQUENCE [LARGE SCALE GENOMIC DNA]</scope>
    <source>
        <strain evidence="1 2">SWK21</strain>
    </source>
</reference>
<protein>
    <recommendedName>
        <fullName evidence="3">Zinc/iron-chelating domain-containing protein</fullName>
    </recommendedName>
</protein>
<dbReference type="Pfam" id="PF03692">
    <property type="entry name" value="CxxCxxCC"/>
    <property type="match status" value="1"/>
</dbReference>
<accession>A0A2G1W7W3</accession>
<evidence type="ECO:0000313" key="1">
    <source>
        <dbReference type="EMBL" id="PHQ35113.1"/>
    </source>
</evidence>
<name>A0A2G1W7W3_9BACT</name>
<organism evidence="1 2">
    <name type="scientific">Rhodopirellula bahusiensis</name>
    <dbReference type="NCBI Taxonomy" id="2014065"/>
    <lineage>
        <taxon>Bacteria</taxon>
        <taxon>Pseudomonadati</taxon>
        <taxon>Planctomycetota</taxon>
        <taxon>Planctomycetia</taxon>
        <taxon>Pirellulales</taxon>
        <taxon>Pirellulaceae</taxon>
        <taxon>Rhodopirellula</taxon>
    </lineage>
</organism>
<dbReference type="OrthoDB" id="9810361at2"/>
<dbReference type="RefSeq" id="WP_099260873.1">
    <property type="nucleotide sequence ID" value="NZ_NIZW01000008.1"/>
</dbReference>
<gene>
    <name evidence="1" type="ORF">CEE69_11895</name>
</gene>
<dbReference type="Proteomes" id="UP000225740">
    <property type="component" value="Unassembled WGS sequence"/>
</dbReference>
<evidence type="ECO:0000313" key="2">
    <source>
        <dbReference type="Proteomes" id="UP000225740"/>
    </source>
</evidence>
<dbReference type="EMBL" id="NIZW01000008">
    <property type="protein sequence ID" value="PHQ35113.1"/>
    <property type="molecule type" value="Genomic_DNA"/>
</dbReference>
<comment type="caution">
    <text evidence="1">The sequence shown here is derived from an EMBL/GenBank/DDBJ whole genome shotgun (WGS) entry which is preliminary data.</text>
</comment>
<sequence length="111" mass="12297">MSTLNTQYECDGCGACCRSKLVDIYEIDILRNPRIAEQMIPLREPGFDGEIGYLNCVSNGGCVFLRDDNRCGIYTTRPSVCVLYEAGSDDCQQCRLDAGISRLEPMSLTKA</sequence>
<dbReference type="InterPro" id="IPR005358">
    <property type="entry name" value="Puta_zinc/iron-chelating_dom"/>
</dbReference>
<keyword evidence="2" id="KW-1185">Reference proteome</keyword>
<proteinExistence type="predicted"/>
<dbReference type="GeneID" id="90608841"/>